<name>E9FY13_DAPPU</name>
<dbReference type="KEGG" id="dpx:DAPPUDRAFT_230292"/>
<dbReference type="HOGENOM" id="CLU_098807_1_2_1"/>
<reference evidence="3 4" key="1">
    <citation type="journal article" date="2011" name="Science">
        <title>The ecoresponsive genome of Daphnia pulex.</title>
        <authorList>
            <person name="Colbourne J.K."/>
            <person name="Pfrender M.E."/>
            <person name="Gilbert D."/>
            <person name="Thomas W.K."/>
            <person name="Tucker A."/>
            <person name="Oakley T.H."/>
            <person name="Tokishita S."/>
            <person name="Aerts A."/>
            <person name="Arnold G.J."/>
            <person name="Basu M.K."/>
            <person name="Bauer D.J."/>
            <person name="Caceres C.E."/>
            <person name="Carmel L."/>
            <person name="Casola C."/>
            <person name="Choi J.H."/>
            <person name="Detter J.C."/>
            <person name="Dong Q."/>
            <person name="Dusheyko S."/>
            <person name="Eads B.D."/>
            <person name="Frohlich T."/>
            <person name="Geiler-Samerotte K.A."/>
            <person name="Gerlach D."/>
            <person name="Hatcher P."/>
            <person name="Jogdeo S."/>
            <person name="Krijgsveld J."/>
            <person name="Kriventseva E.V."/>
            <person name="Kultz D."/>
            <person name="Laforsch C."/>
            <person name="Lindquist E."/>
            <person name="Lopez J."/>
            <person name="Manak J.R."/>
            <person name="Muller J."/>
            <person name="Pangilinan J."/>
            <person name="Patwardhan R.P."/>
            <person name="Pitluck S."/>
            <person name="Pritham E.J."/>
            <person name="Rechtsteiner A."/>
            <person name="Rho M."/>
            <person name="Rogozin I.B."/>
            <person name="Sakarya O."/>
            <person name="Salamov A."/>
            <person name="Schaack S."/>
            <person name="Shapiro H."/>
            <person name="Shiga Y."/>
            <person name="Skalitzky C."/>
            <person name="Smith Z."/>
            <person name="Souvorov A."/>
            <person name="Sung W."/>
            <person name="Tang Z."/>
            <person name="Tsuchiya D."/>
            <person name="Tu H."/>
            <person name="Vos H."/>
            <person name="Wang M."/>
            <person name="Wolf Y.I."/>
            <person name="Yamagata H."/>
            <person name="Yamada T."/>
            <person name="Ye Y."/>
            <person name="Shaw J.R."/>
            <person name="Andrews J."/>
            <person name="Crease T.J."/>
            <person name="Tang H."/>
            <person name="Lucas S.M."/>
            <person name="Robertson H.M."/>
            <person name="Bork P."/>
            <person name="Koonin E.V."/>
            <person name="Zdobnov E.M."/>
            <person name="Grigoriev I.V."/>
            <person name="Lynch M."/>
            <person name="Boore J.L."/>
        </authorList>
    </citation>
    <scope>NUCLEOTIDE SEQUENCE [LARGE SCALE GENOMIC DNA]</scope>
</reference>
<organism evidence="3 4">
    <name type="scientific">Daphnia pulex</name>
    <name type="common">Water flea</name>
    <dbReference type="NCBI Taxonomy" id="6669"/>
    <lineage>
        <taxon>Eukaryota</taxon>
        <taxon>Metazoa</taxon>
        <taxon>Ecdysozoa</taxon>
        <taxon>Arthropoda</taxon>
        <taxon>Crustacea</taxon>
        <taxon>Branchiopoda</taxon>
        <taxon>Diplostraca</taxon>
        <taxon>Cladocera</taxon>
        <taxon>Anomopoda</taxon>
        <taxon>Daphniidae</taxon>
        <taxon>Daphnia</taxon>
    </lineage>
</organism>
<dbReference type="AlphaFoldDB" id="E9FY13"/>
<keyword evidence="4" id="KW-1185">Reference proteome</keyword>
<evidence type="ECO:0000256" key="1">
    <source>
        <dbReference type="ARBA" id="ARBA00010169"/>
    </source>
</evidence>
<dbReference type="eggNOG" id="KOG3338">
    <property type="taxonomic scope" value="Eukaryota"/>
</dbReference>
<accession>E9FY13</accession>
<dbReference type="GO" id="GO:0010038">
    <property type="term" value="P:response to metal ion"/>
    <property type="evidence" value="ECO:0007669"/>
    <property type="project" value="InterPro"/>
</dbReference>
<dbReference type="SUPFAM" id="SSF54913">
    <property type="entry name" value="GlnB-like"/>
    <property type="match status" value="1"/>
</dbReference>
<dbReference type="KEGG" id="dpx:DAPPUDRAFT_93647"/>
<dbReference type="InterPro" id="IPR004323">
    <property type="entry name" value="Ion_tolerance_CutA"/>
</dbReference>
<dbReference type="EMBL" id="GL732667">
    <property type="protein sequence ID" value="EFX67901.1"/>
    <property type="molecule type" value="Genomic_DNA"/>
</dbReference>
<protein>
    <submittedName>
        <fullName evidence="3">Uncharacterized protein</fullName>
    </submittedName>
</protein>
<dbReference type="Gene3D" id="3.30.70.120">
    <property type="match status" value="1"/>
</dbReference>
<comment type="similarity">
    <text evidence="1">Belongs to the CutA family.</text>
</comment>
<gene>
    <name evidence="3" type="ORF">DAPPUDRAFT_230292</name>
    <name evidence="2" type="ORF">DAPPUDRAFT_93647</name>
</gene>
<evidence type="ECO:0000313" key="3">
    <source>
        <dbReference type="EMBL" id="EFX87851.1"/>
    </source>
</evidence>
<dbReference type="Proteomes" id="UP000000305">
    <property type="component" value="Unassembled WGS sequence"/>
</dbReference>
<proteinExistence type="inferred from homology"/>
<dbReference type="Pfam" id="PF03091">
    <property type="entry name" value="CutA1"/>
    <property type="match status" value="1"/>
</dbReference>
<dbReference type="InterPro" id="IPR015867">
    <property type="entry name" value="N-reg_PII/ATP_PRibTrfase_C"/>
</dbReference>
<dbReference type="GO" id="GO:0005507">
    <property type="term" value="F:copper ion binding"/>
    <property type="evidence" value="ECO:0000318"/>
    <property type="project" value="GO_Central"/>
</dbReference>
<dbReference type="OMA" id="VYTTFPD"/>
<dbReference type="PANTHER" id="PTHR23419:SF8">
    <property type="entry name" value="FI09726P"/>
    <property type="match status" value="1"/>
</dbReference>
<dbReference type="InterPro" id="IPR011322">
    <property type="entry name" value="N-reg_PII-like_a/b"/>
</dbReference>
<evidence type="ECO:0000313" key="2">
    <source>
        <dbReference type="EMBL" id="EFX67901.1"/>
    </source>
</evidence>
<dbReference type="OrthoDB" id="2017693at2759"/>
<dbReference type="PANTHER" id="PTHR23419">
    <property type="entry name" value="DIVALENT CATION TOLERANCE CUTA-RELATED"/>
    <property type="match status" value="1"/>
</dbReference>
<dbReference type="FunCoup" id="E9FY13">
    <property type="interactions" value="322"/>
</dbReference>
<sequence length="107" mass="12127">MHSMSFITAPNEEVAKTIARGLVSEKLAACVNIIPKITSVYSWEGKVNEDSEVLMMVKTRTSRLPELTEYVKKNHPYEVCEVISTEILQGNKPYLDWILESVPEKAE</sequence>
<dbReference type="EMBL" id="GL732526">
    <property type="protein sequence ID" value="EFX87851.1"/>
    <property type="molecule type" value="Genomic_DNA"/>
</dbReference>
<evidence type="ECO:0000313" key="4">
    <source>
        <dbReference type="Proteomes" id="UP000000305"/>
    </source>
</evidence>
<dbReference type="STRING" id="6669.E9FY13"/>